<dbReference type="UniPathway" id="UPA00057">
    <property type="reaction ID" value="UER00098"/>
</dbReference>
<dbReference type="InterPro" id="IPR006203">
    <property type="entry name" value="GHMP_knse_ATP-bd_CS"/>
</dbReference>
<dbReference type="PANTHER" id="PTHR43290:SF2">
    <property type="entry name" value="MEVALONATE KINASE"/>
    <property type="match status" value="1"/>
</dbReference>
<name>A0A8B7N3E1_HYAAZ</name>
<keyword evidence="10" id="KW-0460">Magnesium</keyword>
<keyword evidence="6 13" id="KW-0808">Transferase</keyword>
<keyword evidence="11 13" id="KW-0443">Lipid metabolism</keyword>
<keyword evidence="4 13" id="KW-0963">Cytoplasm</keyword>
<dbReference type="SUPFAM" id="SSF55060">
    <property type="entry name" value="GHMP Kinase, C-terminal domain"/>
    <property type="match status" value="1"/>
</dbReference>
<evidence type="ECO:0000259" key="14">
    <source>
        <dbReference type="Pfam" id="PF00288"/>
    </source>
</evidence>
<feature type="domain" description="GHMP kinase C-terminal" evidence="15">
    <location>
        <begin position="319"/>
        <end position="387"/>
    </location>
</feature>
<dbReference type="OMA" id="LMDFNHG"/>
<keyword evidence="13" id="KW-0756">Sterol biosynthesis</keyword>
<dbReference type="RefSeq" id="XP_018008105.1">
    <property type="nucleotide sequence ID" value="XM_018152616.2"/>
</dbReference>
<evidence type="ECO:0000256" key="2">
    <source>
        <dbReference type="ARBA" id="ARBA00006495"/>
    </source>
</evidence>
<accession>A0A8B7N3E1</accession>
<dbReference type="PANTHER" id="PTHR43290">
    <property type="entry name" value="MEVALONATE KINASE"/>
    <property type="match status" value="1"/>
</dbReference>
<dbReference type="Proteomes" id="UP000694843">
    <property type="component" value="Unplaced"/>
</dbReference>
<keyword evidence="13" id="KW-0753">Steroid metabolism</keyword>
<dbReference type="SUPFAM" id="SSF54211">
    <property type="entry name" value="Ribosomal protein S5 domain 2-like"/>
    <property type="match status" value="1"/>
</dbReference>
<dbReference type="Pfam" id="PF08544">
    <property type="entry name" value="GHMP_kinases_C"/>
    <property type="match status" value="1"/>
</dbReference>
<dbReference type="KEGG" id="hazt:108665811"/>
<dbReference type="InterPro" id="IPR006204">
    <property type="entry name" value="GHMP_kinase_N_dom"/>
</dbReference>
<keyword evidence="8 13" id="KW-0418">Kinase</keyword>
<feature type="domain" description="GHMP kinase N-terminal" evidence="14">
    <location>
        <begin position="134"/>
        <end position="221"/>
    </location>
</feature>
<evidence type="ECO:0000256" key="5">
    <source>
        <dbReference type="ARBA" id="ARBA00022516"/>
    </source>
</evidence>
<dbReference type="NCBIfam" id="TIGR00549">
    <property type="entry name" value="mevalon_kin"/>
    <property type="match status" value="1"/>
</dbReference>
<evidence type="ECO:0000256" key="4">
    <source>
        <dbReference type="ARBA" id="ARBA00022490"/>
    </source>
</evidence>
<dbReference type="GO" id="GO:0019287">
    <property type="term" value="P:isopentenyl diphosphate biosynthetic process, mevalonate pathway"/>
    <property type="evidence" value="ECO:0007669"/>
    <property type="project" value="UniProtKB-UniPathway"/>
</dbReference>
<evidence type="ECO:0000256" key="10">
    <source>
        <dbReference type="ARBA" id="ARBA00022842"/>
    </source>
</evidence>
<evidence type="ECO:0000256" key="9">
    <source>
        <dbReference type="ARBA" id="ARBA00022840"/>
    </source>
</evidence>
<dbReference type="Pfam" id="PF00288">
    <property type="entry name" value="GHMP_kinases_N"/>
    <property type="match status" value="1"/>
</dbReference>
<comment type="pathway">
    <text evidence="12 13">Isoprenoid biosynthesis; isopentenyl diphosphate biosynthesis via mevalonate pathway; isopentenyl diphosphate from (R)-mevalonate: step 1/3.</text>
</comment>
<dbReference type="Gene3D" id="3.30.230.10">
    <property type="match status" value="1"/>
</dbReference>
<comment type="subcellular location">
    <subcellularLocation>
        <location evidence="1 13">Cytoplasm</location>
    </subcellularLocation>
</comment>
<dbReference type="GO" id="GO:0004496">
    <property type="term" value="F:mevalonate kinase activity"/>
    <property type="evidence" value="ECO:0007669"/>
    <property type="project" value="UniProtKB-EC"/>
</dbReference>
<keyword evidence="16" id="KW-1185">Reference proteome</keyword>
<dbReference type="InterPro" id="IPR020568">
    <property type="entry name" value="Ribosomal_Su5_D2-typ_SF"/>
</dbReference>
<evidence type="ECO:0000256" key="6">
    <source>
        <dbReference type="ARBA" id="ARBA00022679"/>
    </source>
</evidence>
<dbReference type="GeneID" id="108665811"/>
<keyword evidence="13" id="KW-0752">Steroid biosynthesis</keyword>
<evidence type="ECO:0000313" key="16">
    <source>
        <dbReference type="Proteomes" id="UP000694843"/>
    </source>
</evidence>
<evidence type="ECO:0000256" key="13">
    <source>
        <dbReference type="RuleBase" id="RU363087"/>
    </source>
</evidence>
<dbReference type="GO" id="GO:0006695">
    <property type="term" value="P:cholesterol biosynthetic process"/>
    <property type="evidence" value="ECO:0007669"/>
    <property type="project" value="TreeGrafter"/>
</dbReference>
<evidence type="ECO:0000256" key="1">
    <source>
        <dbReference type="ARBA" id="ARBA00004496"/>
    </source>
</evidence>
<dbReference type="PRINTS" id="PR00959">
    <property type="entry name" value="MEVGALKINASE"/>
</dbReference>
<dbReference type="InterPro" id="IPR014721">
    <property type="entry name" value="Ribsml_uS5_D2-typ_fold_subgr"/>
</dbReference>
<dbReference type="Gene3D" id="3.30.70.890">
    <property type="entry name" value="GHMP kinase, C-terminal domain"/>
    <property type="match status" value="1"/>
</dbReference>
<dbReference type="InterPro" id="IPR013750">
    <property type="entry name" value="GHMP_kinase_C_dom"/>
</dbReference>
<dbReference type="GO" id="GO:0005524">
    <property type="term" value="F:ATP binding"/>
    <property type="evidence" value="ECO:0007669"/>
    <property type="project" value="UniProtKB-KW"/>
</dbReference>
<reference evidence="17" key="1">
    <citation type="submission" date="2025-08" db="UniProtKB">
        <authorList>
            <consortium name="RefSeq"/>
        </authorList>
    </citation>
    <scope>IDENTIFICATION</scope>
    <source>
        <tissue evidence="17">Whole organism</tissue>
    </source>
</reference>
<evidence type="ECO:0000259" key="15">
    <source>
        <dbReference type="Pfam" id="PF08544"/>
    </source>
</evidence>
<dbReference type="InterPro" id="IPR006205">
    <property type="entry name" value="Mev_gal_kin"/>
</dbReference>
<gene>
    <name evidence="17" type="primary">LOC108665811</name>
</gene>
<dbReference type="OrthoDB" id="1652964at2759"/>
<keyword evidence="5 13" id="KW-0444">Lipid biosynthesis</keyword>
<dbReference type="EC" id="2.7.1.36" evidence="3 13"/>
<dbReference type="PROSITE" id="PS00627">
    <property type="entry name" value="GHMP_KINASES_ATP"/>
    <property type="match status" value="1"/>
</dbReference>
<evidence type="ECO:0000256" key="11">
    <source>
        <dbReference type="ARBA" id="ARBA00023098"/>
    </source>
</evidence>
<sequence>MSKCAPPTFETLVISAPGKVILLGEHAVVHGKRGVALSLDLRTTLTLTSNNDTLSLNLPDVEIKECWPLTEVQRLWGLLGIKNHREFKADAEVAHLKPEQGKIIKRFLGVTENCQSQRTLALLSFFHLLTNILPSPASFSIHVSSQIPTGAGLGSSAAYAACLTGALLVLAGRVKADAFRSETAETIRLPALELASKWTFTSETIMHGSPSGIDNTTCSMGGVVSFKDGDIHSLGPCGLQIMLVNTKIPRSTKALVDSVRQKLQQYPKIINPILQAIDSLSEESLLILKQLSTLPSSESNGHEPVETETDVASESVLYQNLGNLITINHSLLCALGVSHPSLEKVVQLADEFGLPAKLTGAGGGGFAYILLPKHRKADALKQCMNALLELNYQAWIVDLGVPGLCLHSCS</sequence>
<keyword evidence="9 13" id="KW-0067">ATP-binding</keyword>
<comment type="catalytic activity">
    <reaction evidence="13">
        <text>(R)-mevalonate + ATP = (R)-5-phosphomevalonate + ADP + H(+)</text>
        <dbReference type="Rhea" id="RHEA:17065"/>
        <dbReference type="ChEBI" id="CHEBI:15378"/>
        <dbReference type="ChEBI" id="CHEBI:30616"/>
        <dbReference type="ChEBI" id="CHEBI:36464"/>
        <dbReference type="ChEBI" id="CHEBI:58146"/>
        <dbReference type="ChEBI" id="CHEBI:456216"/>
        <dbReference type="EC" id="2.7.1.36"/>
    </reaction>
</comment>
<dbReference type="AlphaFoldDB" id="A0A8B7N3E1"/>
<evidence type="ECO:0000256" key="3">
    <source>
        <dbReference type="ARBA" id="ARBA00012103"/>
    </source>
</evidence>
<evidence type="ECO:0000313" key="17">
    <source>
        <dbReference type="RefSeq" id="XP_018008105.1"/>
    </source>
</evidence>
<keyword evidence="7 13" id="KW-0547">Nucleotide-binding</keyword>
<dbReference type="GO" id="GO:0005829">
    <property type="term" value="C:cytosol"/>
    <property type="evidence" value="ECO:0007669"/>
    <property type="project" value="TreeGrafter"/>
</dbReference>
<keyword evidence="13" id="KW-1207">Sterol metabolism</keyword>
<dbReference type="InterPro" id="IPR036554">
    <property type="entry name" value="GHMP_kinase_C_sf"/>
</dbReference>
<comment type="similarity">
    <text evidence="2 13">Belongs to the GHMP kinase family. Mevalonate kinase subfamily.</text>
</comment>
<protein>
    <recommendedName>
        <fullName evidence="3 13">Mevalonate kinase</fullName>
        <shortName evidence="13">MK</shortName>
        <ecNumber evidence="3 13">2.7.1.36</ecNumber>
    </recommendedName>
</protein>
<evidence type="ECO:0000256" key="8">
    <source>
        <dbReference type="ARBA" id="ARBA00022777"/>
    </source>
</evidence>
<organism evidence="16 17">
    <name type="scientific">Hyalella azteca</name>
    <name type="common">Amphipod</name>
    <dbReference type="NCBI Taxonomy" id="294128"/>
    <lineage>
        <taxon>Eukaryota</taxon>
        <taxon>Metazoa</taxon>
        <taxon>Ecdysozoa</taxon>
        <taxon>Arthropoda</taxon>
        <taxon>Crustacea</taxon>
        <taxon>Multicrustacea</taxon>
        <taxon>Malacostraca</taxon>
        <taxon>Eumalacostraca</taxon>
        <taxon>Peracarida</taxon>
        <taxon>Amphipoda</taxon>
        <taxon>Senticaudata</taxon>
        <taxon>Talitrida</taxon>
        <taxon>Talitroidea</taxon>
        <taxon>Hyalellidae</taxon>
        <taxon>Hyalella</taxon>
    </lineage>
</organism>
<evidence type="ECO:0000256" key="12">
    <source>
        <dbReference type="ARBA" id="ARBA00029438"/>
    </source>
</evidence>
<evidence type="ECO:0000256" key="7">
    <source>
        <dbReference type="ARBA" id="ARBA00022741"/>
    </source>
</evidence>
<proteinExistence type="inferred from homology"/>